<proteinExistence type="predicted"/>
<evidence type="ECO:0008006" key="4">
    <source>
        <dbReference type="Google" id="ProtNLM"/>
    </source>
</evidence>
<reference evidence="3" key="1">
    <citation type="journal article" date="2019" name="Int. J. Syst. Evol. Microbiol.">
        <title>The Global Catalogue of Microorganisms (GCM) 10K type strain sequencing project: providing services to taxonomists for standard genome sequencing and annotation.</title>
        <authorList>
            <consortium name="The Broad Institute Genomics Platform"/>
            <consortium name="The Broad Institute Genome Sequencing Center for Infectious Disease"/>
            <person name="Wu L."/>
            <person name="Ma J."/>
        </authorList>
    </citation>
    <scope>NUCLEOTIDE SEQUENCE [LARGE SCALE GENOMIC DNA]</scope>
    <source>
        <strain evidence="3">CCUG 60524</strain>
    </source>
</reference>
<name>A0ABW3IPT7_9RHOB</name>
<organism evidence="2 3">
    <name type="scientific">Tropicimonas aquimaris</name>
    <dbReference type="NCBI Taxonomy" id="914152"/>
    <lineage>
        <taxon>Bacteria</taxon>
        <taxon>Pseudomonadati</taxon>
        <taxon>Pseudomonadota</taxon>
        <taxon>Alphaproteobacteria</taxon>
        <taxon>Rhodobacterales</taxon>
        <taxon>Roseobacteraceae</taxon>
        <taxon>Tropicimonas</taxon>
    </lineage>
</organism>
<gene>
    <name evidence="2" type="ORF">ACFQ2S_10260</name>
</gene>
<sequence length="438" mass="46204">MRHKVTEATQGLTAAEAKGLRTAKELEGHLAWLDTFTPAALGVLAIASGIYTYLGVSTLLEDTGAMSFFAAVAYSIAVSVGIFVFWSYMLRLLPSMRSAAGFIGLTVSTIVGSLAIVAMSSWLNAAALAGSAAVEQHLDYTVRDYQAALEQSHDIALSGQALGREVQRAREAFEALADQERSGELSGAAGEGAVFRVLTQKNEELRNLEGQIAGQQPLIEAAYEEGNAILGRMRALTVAPGPVEQRSVAFSEESVRLAGVISNLNQYSVAPLVSRAAADLPASVVLPELDGRNSAVRDAQSSTIASVLDALDQRSRTLKQAADEVLALEPPQETAYNPISSADAVIRYAGSFVPSWAGAIAIDLLPAILVFVLAIAQAAIRSGRDGLSIEETLTLADLKAAINAMKDVEATMGLADGEIQRRVAAIEPEPLIRQDAAE</sequence>
<evidence type="ECO:0000313" key="2">
    <source>
        <dbReference type="EMBL" id="MFD0980034.1"/>
    </source>
</evidence>
<accession>A0ABW3IPT7</accession>
<feature type="transmembrane region" description="Helical" evidence="1">
    <location>
        <begin position="356"/>
        <end position="376"/>
    </location>
</feature>
<keyword evidence="1" id="KW-1133">Transmembrane helix</keyword>
<feature type="transmembrane region" description="Helical" evidence="1">
    <location>
        <begin position="30"/>
        <end position="54"/>
    </location>
</feature>
<dbReference type="EMBL" id="JBHTJT010000010">
    <property type="protein sequence ID" value="MFD0980034.1"/>
    <property type="molecule type" value="Genomic_DNA"/>
</dbReference>
<keyword evidence="1" id="KW-0812">Transmembrane</keyword>
<feature type="transmembrane region" description="Helical" evidence="1">
    <location>
        <begin position="100"/>
        <end position="123"/>
    </location>
</feature>
<keyword evidence="1" id="KW-0472">Membrane</keyword>
<evidence type="ECO:0000313" key="3">
    <source>
        <dbReference type="Proteomes" id="UP001597108"/>
    </source>
</evidence>
<keyword evidence="3" id="KW-1185">Reference proteome</keyword>
<protein>
    <recommendedName>
        <fullName evidence="4">DUF4407 domain-containing protein</fullName>
    </recommendedName>
</protein>
<comment type="caution">
    <text evidence="2">The sequence shown here is derived from an EMBL/GenBank/DDBJ whole genome shotgun (WGS) entry which is preliminary data.</text>
</comment>
<dbReference type="Proteomes" id="UP001597108">
    <property type="component" value="Unassembled WGS sequence"/>
</dbReference>
<evidence type="ECO:0000256" key="1">
    <source>
        <dbReference type="SAM" id="Phobius"/>
    </source>
</evidence>
<feature type="transmembrane region" description="Helical" evidence="1">
    <location>
        <begin position="66"/>
        <end position="88"/>
    </location>
</feature>
<dbReference type="RefSeq" id="WP_386074386.1">
    <property type="nucleotide sequence ID" value="NZ_JBHTJT010000010.1"/>
</dbReference>